<dbReference type="PANTHER" id="PTHR43873:SF1">
    <property type="entry name" value="COBYRINATE A,C-DIAMIDE SYNTHASE"/>
    <property type="match status" value="1"/>
</dbReference>
<comment type="domain">
    <text evidence="7">Comprises of two domains. The C-terminal domain contains the binding site for glutamine and catalyzes the hydrolysis of this substrate to glutamate and ammonia. The N-terminal domain is anticipated to bind ATP and cobyrinate and catalyzes the ultimate synthesis of the diamide product. The ammonia produced via the glutaminase domain is probably translocated to the adjacent domain via a molecular tunnel, where it reacts with an activated intermediate.</text>
</comment>
<keyword evidence="4 7" id="KW-0067">ATP-binding</keyword>
<dbReference type="InterPro" id="IPR027417">
    <property type="entry name" value="P-loop_NTPase"/>
</dbReference>
<evidence type="ECO:0000313" key="10">
    <source>
        <dbReference type="EMBL" id="QGP90727.1"/>
    </source>
</evidence>
<dbReference type="Pfam" id="PF01656">
    <property type="entry name" value="CbiA"/>
    <property type="match status" value="1"/>
</dbReference>
<proteinExistence type="inferred from homology"/>
<dbReference type="InterPro" id="IPR011698">
    <property type="entry name" value="GATase_3"/>
</dbReference>
<accession>A0A6I5ZMC4</accession>
<evidence type="ECO:0000313" key="11">
    <source>
        <dbReference type="Proteomes" id="UP000425916"/>
    </source>
</evidence>
<dbReference type="GO" id="GO:0009236">
    <property type="term" value="P:cobalamin biosynthetic process"/>
    <property type="evidence" value="ECO:0007669"/>
    <property type="project" value="UniProtKB-UniRule"/>
</dbReference>
<feature type="active site" description="Nucleophile" evidence="7">
    <location>
        <position position="326"/>
    </location>
</feature>
<dbReference type="EMBL" id="CP046244">
    <property type="protein sequence ID" value="QGP90727.1"/>
    <property type="molecule type" value="Genomic_DNA"/>
</dbReference>
<keyword evidence="6 7" id="KW-0315">Glutamine amidotransferase</keyword>
<dbReference type="Gene3D" id="3.40.50.300">
    <property type="entry name" value="P-loop containing nucleotide triphosphate hydrolases"/>
    <property type="match status" value="1"/>
</dbReference>
<dbReference type="HAMAP" id="MF_00027">
    <property type="entry name" value="CobB_CbiA"/>
    <property type="match status" value="1"/>
</dbReference>
<dbReference type="PANTHER" id="PTHR43873">
    <property type="entry name" value="COBYRINATE A,C-DIAMIDE SYNTHASE"/>
    <property type="match status" value="1"/>
</dbReference>
<keyword evidence="11" id="KW-1185">Reference proteome</keyword>
<gene>
    <name evidence="10" type="primary">cbiA_1</name>
    <name evidence="7" type="synonym">cbiA</name>
    <name evidence="10" type="ORF">MGLY_00360</name>
</gene>
<keyword evidence="5 7" id="KW-0460">Magnesium</keyword>
<dbReference type="PROSITE" id="PS51274">
    <property type="entry name" value="GATASE_COBBQ"/>
    <property type="match status" value="1"/>
</dbReference>
<keyword evidence="7" id="KW-0169">Cobalamin biosynthesis</keyword>
<dbReference type="OrthoDB" id="9764035at2"/>
<dbReference type="RefSeq" id="WP_156271208.1">
    <property type="nucleotide sequence ID" value="NZ_CP046244.1"/>
</dbReference>
<dbReference type="Proteomes" id="UP000425916">
    <property type="component" value="Chromosome"/>
</dbReference>
<evidence type="ECO:0000256" key="4">
    <source>
        <dbReference type="ARBA" id="ARBA00022840"/>
    </source>
</evidence>
<comment type="catalytic activity">
    <reaction evidence="7">
        <text>cob(II)yrinate + 2 L-glutamine + 2 ATP + 2 H2O = cob(II)yrinate a,c diamide + 2 L-glutamate + 2 ADP + 2 phosphate + 2 H(+)</text>
        <dbReference type="Rhea" id="RHEA:26289"/>
        <dbReference type="ChEBI" id="CHEBI:15377"/>
        <dbReference type="ChEBI" id="CHEBI:15378"/>
        <dbReference type="ChEBI" id="CHEBI:29985"/>
        <dbReference type="ChEBI" id="CHEBI:30616"/>
        <dbReference type="ChEBI" id="CHEBI:43474"/>
        <dbReference type="ChEBI" id="CHEBI:58359"/>
        <dbReference type="ChEBI" id="CHEBI:58537"/>
        <dbReference type="ChEBI" id="CHEBI:58894"/>
        <dbReference type="ChEBI" id="CHEBI:456216"/>
        <dbReference type="EC" id="6.3.5.11"/>
    </reaction>
</comment>
<comment type="similarity">
    <text evidence="7">Belongs to the CobB/CbiA family.</text>
</comment>
<comment type="pathway">
    <text evidence="7">Cofactor biosynthesis; adenosylcobalamin biosynthesis; cob(II)yrinate a,c-diamide from sirohydrochlorin (anaerobic route): step 10/10.</text>
</comment>
<evidence type="ECO:0000256" key="2">
    <source>
        <dbReference type="ARBA" id="ARBA00022598"/>
    </source>
</evidence>
<evidence type="ECO:0000256" key="1">
    <source>
        <dbReference type="ARBA" id="ARBA00001946"/>
    </source>
</evidence>
<evidence type="ECO:0000256" key="3">
    <source>
        <dbReference type="ARBA" id="ARBA00022741"/>
    </source>
</evidence>
<keyword evidence="3 7" id="KW-0547">Nucleotide-binding</keyword>
<comment type="miscellaneous">
    <text evidence="7">The a and c carboxylates of cobyrinate are activated for nucleophilic attack via formation of a phosphorylated intermediate by ATP. CbiA catalyzes first the amidation of the c-carboxylate, and then that of the a-carboxylate.</text>
</comment>
<dbReference type="Gene3D" id="3.40.50.880">
    <property type="match status" value="1"/>
</dbReference>
<feature type="domain" description="CobQ/CobB/MinD/ParA nucleotide binding" evidence="8">
    <location>
        <begin position="3"/>
        <end position="181"/>
    </location>
</feature>
<dbReference type="GO" id="GO:0005524">
    <property type="term" value="F:ATP binding"/>
    <property type="evidence" value="ECO:0007669"/>
    <property type="project" value="UniProtKB-UniRule"/>
</dbReference>
<dbReference type="AlphaFoldDB" id="A0A6I5ZMC4"/>
<dbReference type="InterPro" id="IPR004484">
    <property type="entry name" value="CbiA/CobB_synth"/>
</dbReference>
<keyword evidence="2 7" id="KW-0436">Ligase</keyword>
<dbReference type="GO" id="GO:0042242">
    <property type="term" value="F:cobyrinic acid a,c-diamide synthase activity"/>
    <property type="evidence" value="ECO:0007669"/>
    <property type="project" value="UniProtKB-UniRule"/>
</dbReference>
<dbReference type="SUPFAM" id="SSF52540">
    <property type="entry name" value="P-loop containing nucleoside triphosphate hydrolases"/>
    <property type="match status" value="1"/>
</dbReference>
<dbReference type="Pfam" id="PF07685">
    <property type="entry name" value="GATase_3"/>
    <property type="match status" value="1"/>
</dbReference>
<feature type="domain" description="CobB/CobQ-like glutamine amidotransferase" evidence="9">
    <location>
        <begin position="245"/>
        <end position="432"/>
    </location>
</feature>
<dbReference type="SUPFAM" id="SSF52317">
    <property type="entry name" value="Class I glutamine amidotransferase-like"/>
    <property type="match status" value="1"/>
</dbReference>
<dbReference type="NCBIfam" id="NF002204">
    <property type="entry name" value="PRK01077.1"/>
    <property type="match status" value="1"/>
</dbReference>
<name>A0A6I5ZMC4_9FIRM</name>
<comment type="cofactor">
    <cofactor evidence="1 7">
        <name>Mg(2+)</name>
        <dbReference type="ChEBI" id="CHEBI:18420"/>
    </cofactor>
</comment>
<dbReference type="InterPro" id="IPR029062">
    <property type="entry name" value="Class_I_gatase-like"/>
</dbReference>
<reference evidence="10 11" key="1">
    <citation type="submission" date="2019-11" db="EMBL/GenBank/DDBJ databases">
        <title>Genome sequence of Moorella glycerini DSM11254.</title>
        <authorList>
            <person name="Poehlein A."/>
            <person name="Boeer T."/>
            <person name="Daniel R."/>
        </authorList>
    </citation>
    <scope>NUCLEOTIDE SEQUENCE [LARGE SCALE GENOMIC DNA]</scope>
    <source>
        <strain evidence="10 11">DSM 11254</strain>
    </source>
</reference>
<dbReference type="CDD" id="cd03130">
    <property type="entry name" value="GATase1_CobB"/>
    <property type="match status" value="1"/>
</dbReference>
<protein>
    <recommendedName>
        <fullName evidence="7">Cobyrinate a,c-diamide synthase</fullName>
        <ecNumber evidence="7">6.3.5.11</ecNumber>
    </recommendedName>
    <alternativeName>
        <fullName evidence="7">Cobyrinic acid a,c-diamide synthetase</fullName>
    </alternativeName>
</protein>
<sequence length="458" mass="49778">MRLVIAAPHGRSGKTTITLGLIVALRQRGLVVQPFKKGPDFIDPSWLTLAAGRPCRNLDLYFLPPEKLEQHFSAGCRGADLGLIEGAMGLFDGLDLEGSNSTAAIASTLKCPVILVIDAVRMTRSAAAMVQGFQNFDPRVRIAGVILNQVARPRHEDMLRRSIEHYTGLPVLGALPKKRDFVIPDRHLGLIPAGENESIHAALVATGAAIAANVDLDAMLAIASQVPALPPGPEGQQPPLPQVRLGIFQDRAFTFYYPENLEALEQAGAQVITIDSLQDEKLPAIDGLYIGGGFPEVFAGRLEANVSLRQAVKGAVAEGMPVYAECGGLMYLARRLNYQGRWYEMSGALPLDVTMSSRPQGHGYTTMLVEGDSPFLSRGSLIKGHEFHHSRVINLDRRAVRFLYRVQRGFGIDGRVDGILYNRVLAGYNHLYAPTHPEWAANLVGLAAGKRKIKTVTL</sequence>
<evidence type="ECO:0000256" key="6">
    <source>
        <dbReference type="ARBA" id="ARBA00022962"/>
    </source>
</evidence>
<comment type="function">
    <text evidence="7">Catalyzes the ATP-dependent amidation of the two carboxylate groups at positions a and c of cobyrinate, using either L-glutamine or ammonia as the nitrogen source.</text>
</comment>
<evidence type="ECO:0000256" key="7">
    <source>
        <dbReference type="HAMAP-Rule" id="MF_00027"/>
    </source>
</evidence>
<dbReference type="EC" id="6.3.5.11" evidence="7"/>
<organism evidence="10 11">
    <name type="scientific">Neomoorella glycerini</name>
    <dbReference type="NCBI Taxonomy" id="55779"/>
    <lineage>
        <taxon>Bacteria</taxon>
        <taxon>Bacillati</taxon>
        <taxon>Bacillota</taxon>
        <taxon>Clostridia</taxon>
        <taxon>Neomoorellales</taxon>
        <taxon>Neomoorellaceae</taxon>
        <taxon>Neomoorella</taxon>
    </lineage>
</organism>
<feature type="site" description="Increases nucleophilicity of active site Cys" evidence="7">
    <location>
        <position position="430"/>
    </location>
</feature>
<dbReference type="UniPathway" id="UPA00148">
    <property type="reaction ID" value="UER00231"/>
</dbReference>
<dbReference type="CDD" id="cd05388">
    <property type="entry name" value="CobB_N"/>
    <property type="match status" value="1"/>
</dbReference>
<evidence type="ECO:0000256" key="5">
    <source>
        <dbReference type="ARBA" id="ARBA00022842"/>
    </source>
</evidence>
<dbReference type="NCBIfam" id="TIGR00379">
    <property type="entry name" value="cobB"/>
    <property type="match status" value="1"/>
</dbReference>
<evidence type="ECO:0000259" key="9">
    <source>
        <dbReference type="Pfam" id="PF07685"/>
    </source>
</evidence>
<evidence type="ECO:0000259" key="8">
    <source>
        <dbReference type="Pfam" id="PF01656"/>
    </source>
</evidence>
<dbReference type="InterPro" id="IPR002586">
    <property type="entry name" value="CobQ/CobB/MinD/ParA_Nub-bd_dom"/>
</dbReference>